<sequence>MTGKLKLLFVPVLLFVSFITSAQNIPARPNPPKLVNDFAGVLSPGDEQQLESLLTAYDDSTSNQIAIVLVNTLNDYPIEEYALKILRDWGVGNKKTNNGIVILAAIEDRKIRIEVGYGLEGAIPDITANHIIQNDIVPNFRSGDYFEGLSKAAGSIIKAAAGEYKAPAGYRKKKGGGSAIPFGAIVFIIILIALFGGRNRGGGGGFMSRRGSGWIGPFILGNMIGRGSSGGDWGGGGGGWSGGGGGFGGFGGGSGGGGGASGSW</sequence>
<feature type="signal peptide" evidence="2">
    <location>
        <begin position="1"/>
        <end position="22"/>
    </location>
</feature>
<keyword evidence="2" id="KW-0732">Signal</keyword>
<dbReference type="PANTHER" id="PTHR30373:SF2">
    <property type="entry name" value="UPF0603 PROTEIN YGCG"/>
    <property type="match status" value="1"/>
</dbReference>
<dbReference type="OrthoDB" id="9810918at2"/>
<accession>A0A4S8HH14</accession>
<feature type="domain" description="TPM" evidence="3">
    <location>
        <begin position="35"/>
        <end position="158"/>
    </location>
</feature>
<name>A0A4S8HH14_9BACT</name>
<dbReference type="PANTHER" id="PTHR30373">
    <property type="entry name" value="UPF0603 PROTEIN YGCG"/>
    <property type="match status" value="1"/>
</dbReference>
<evidence type="ECO:0000313" key="4">
    <source>
        <dbReference type="EMBL" id="THU34273.1"/>
    </source>
</evidence>
<dbReference type="AlphaFoldDB" id="A0A4S8HH14"/>
<evidence type="ECO:0000256" key="2">
    <source>
        <dbReference type="SAM" id="SignalP"/>
    </source>
</evidence>
<dbReference type="InterPro" id="IPR007621">
    <property type="entry name" value="TPM_dom"/>
</dbReference>
<feature type="chain" id="PRO_5020813316" evidence="2">
    <location>
        <begin position="23"/>
        <end position="264"/>
    </location>
</feature>
<dbReference type="Gene3D" id="3.10.310.50">
    <property type="match status" value="1"/>
</dbReference>
<protein>
    <submittedName>
        <fullName evidence="4">TPM domain-containing protein</fullName>
    </submittedName>
</protein>
<keyword evidence="1" id="KW-0812">Transmembrane</keyword>
<keyword evidence="1" id="KW-1133">Transmembrane helix</keyword>
<gene>
    <name evidence="4" type="ORF">FAM09_24965</name>
</gene>
<dbReference type="EMBL" id="STFF01000008">
    <property type="protein sequence ID" value="THU34273.1"/>
    <property type="molecule type" value="Genomic_DNA"/>
</dbReference>
<proteinExistence type="predicted"/>
<organism evidence="4 5">
    <name type="scientific">Niastella caeni</name>
    <dbReference type="NCBI Taxonomy" id="2569763"/>
    <lineage>
        <taxon>Bacteria</taxon>
        <taxon>Pseudomonadati</taxon>
        <taxon>Bacteroidota</taxon>
        <taxon>Chitinophagia</taxon>
        <taxon>Chitinophagales</taxon>
        <taxon>Chitinophagaceae</taxon>
        <taxon>Niastella</taxon>
    </lineage>
</organism>
<evidence type="ECO:0000313" key="5">
    <source>
        <dbReference type="Proteomes" id="UP000306918"/>
    </source>
</evidence>
<keyword evidence="1" id="KW-0472">Membrane</keyword>
<dbReference type="RefSeq" id="WP_136579889.1">
    <property type="nucleotide sequence ID" value="NZ_STFF01000008.1"/>
</dbReference>
<evidence type="ECO:0000259" key="3">
    <source>
        <dbReference type="Pfam" id="PF04536"/>
    </source>
</evidence>
<dbReference type="Pfam" id="PF04536">
    <property type="entry name" value="TPM_phosphatase"/>
    <property type="match status" value="1"/>
</dbReference>
<evidence type="ECO:0000256" key="1">
    <source>
        <dbReference type="SAM" id="Phobius"/>
    </source>
</evidence>
<reference evidence="4 5" key="1">
    <citation type="submission" date="2019-04" db="EMBL/GenBank/DDBJ databases">
        <title>Niastella caeni sp. nov., isolated from activated sludge.</title>
        <authorList>
            <person name="Sheng M."/>
        </authorList>
    </citation>
    <scope>NUCLEOTIDE SEQUENCE [LARGE SCALE GENOMIC DNA]</scope>
    <source>
        <strain evidence="4 5">HX-2-15</strain>
    </source>
</reference>
<keyword evidence="5" id="KW-1185">Reference proteome</keyword>
<dbReference type="Proteomes" id="UP000306918">
    <property type="component" value="Unassembled WGS sequence"/>
</dbReference>
<feature type="transmembrane region" description="Helical" evidence="1">
    <location>
        <begin position="179"/>
        <end position="197"/>
    </location>
</feature>
<comment type="caution">
    <text evidence="4">The sequence shown here is derived from an EMBL/GenBank/DDBJ whole genome shotgun (WGS) entry which is preliminary data.</text>
</comment>